<evidence type="ECO:0000256" key="1">
    <source>
        <dbReference type="ARBA" id="ARBA00022603"/>
    </source>
</evidence>
<reference evidence="7" key="1">
    <citation type="submission" date="2020-09" db="EMBL/GenBank/DDBJ databases">
        <authorList>
            <person name="Kikuchi T."/>
        </authorList>
    </citation>
    <scope>NUCLEOTIDE SEQUENCE</scope>
    <source>
        <strain evidence="7">SH1</strain>
    </source>
</reference>
<dbReference type="GO" id="GO:0003723">
    <property type="term" value="F:RNA binding"/>
    <property type="evidence" value="ECO:0007669"/>
    <property type="project" value="UniProtKB-UniRule"/>
</dbReference>
<evidence type="ECO:0000256" key="3">
    <source>
        <dbReference type="ARBA" id="ARBA00022691"/>
    </source>
</evidence>
<dbReference type="GO" id="GO:0008173">
    <property type="term" value="F:RNA methyltransferase activity"/>
    <property type="evidence" value="ECO:0007669"/>
    <property type="project" value="InterPro"/>
</dbReference>
<name>A0A811K8C7_9BILA</name>
<dbReference type="Proteomes" id="UP000614601">
    <property type="component" value="Unassembled WGS sequence"/>
</dbReference>
<dbReference type="PROSITE" id="PS51686">
    <property type="entry name" value="SAM_MT_RSMB_NOP"/>
    <property type="match status" value="1"/>
</dbReference>
<comment type="similarity">
    <text evidence="5">Belongs to the class I-like SAM-binding methyltransferase superfamily. RsmB/NOP family.</text>
</comment>
<dbReference type="AlphaFoldDB" id="A0A811K8C7"/>
<dbReference type="PANTHER" id="PTHR22807:SF4">
    <property type="entry name" value="28S RRNA (CYTOSINE-C(5))-METHYLTRANSFERASE"/>
    <property type="match status" value="1"/>
</dbReference>
<dbReference type="PANTHER" id="PTHR22807">
    <property type="entry name" value="NOP2 YEAST -RELATED NOL1/NOP2/FMU SUN DOMAIN-CONTAINING"/>
    <property type="match status" value="1"/>
</dbReference>
<keyword evidence="3 5" id="KW-0949">S-adenosyl-L-methionine</keyword>
<dbReference type="SUPFAM" id="SSF53335">
    <property type="entry name" value="S-adenosyl-L-methionine-dependent methyltransferases"/>
    <property type="match status" value="1"/>
</dbReference>
<dbReference type="Gene3D" id="3.40.50.150">
    <property type="entry name" value="Vaccinia Virus protein VP39"/>
    <property type="match status" value="1"/>
</dbReference>
<comment type="caution">
    <text evidence="5">Lacks conserved residue(s) required for the propagation of feature annotation.</text>
</comment>
<evidence type="ECO:0000259" key="6">
    <source>
        <dbReference type="PROSITE" id="PS51686"/>
    </source>
</evidence>
<evidence type="ECO:0000256" key="2">
    <source>
        <dbReference type="ARBA" id="ARBA00022679"/>
    </source>
</evidence>
<feature type="active site" description="Nucleophile" evidence="5">
    <location>
        <position position="12"/>
    </location>
</feature>
<dbReference type="Proteomes" id="UP000783686">
    <property type="component" value="Unassembled WGS sequence"/>
</dbReference>
<proteinExistence type="inferred from homology"/>
<sequence>MPNVKRVVYSTCSVYEQENEGVVQEVLAEDWVKEKYELVDPMPSWKSRGKDGYEFSSLCLRADPKVDLTTGFFVALFQNKNV</sequence>
<dbReference type="EMBL" id="CAJFDH010000002">
    <property type="protein sequence ID" value="CAD5211626.1"/>
    <property type="molecule type" value="Genomic_DNA"/>
</dbReference>
<comment type="caution">
    <text evidence="7">The sequence shown here is derived from an EMBL/GenBank/DDBJ whole genome shotgun (WGS) entry which is preliminary data.</text>
</comment>
<feature type="domain" description="SAM-dependent MTase RsmB/NOP-type" evidence="6">
    <location>
        <begin position="1"/>
        <end position="80"/>
    </location>
</feature>
<dbReference type="GO" id="GO:0005730">
    <property type="term" value="C:nucleolus"/>
    <property type="evidence" value="ECO:0007669"/>
    <property type="project" value="TreeGrafter"/>
</dbReference>
<dbReference type="InterPro" id="IPR049560">
    <property type="entry name" value="MeTrfase_RsmB-F_NOP2_cat"/>
</dbReference>
<evidence type="ECO:0000313" key="7">
    <source>
        <dbReference type="EMBL" id="CAD5211626.1"/>
    </source>
</evidence>
<organism evidence="7 8">
    <name type="scientific">Bursaphelenchus okinawaensis</name>
    <dbReference type="NCBI Taxonomy" id="465554"/>
    <lineage>
        <taxon>Eukaryota</taxon>
        <taxon>Metazoa</taxon>
        <taxon>Ecdysozoa</taxon>
        <taxon>Nematoda</taxon>
        <taxon>Chromadorea</taxon>
        <taxon>Rhabditida</taxon>
        <taxon>Tylenchina</taxon>
        <taxon>Tylenchomorpha</taxon>
        <taxon>Aphelenchoidea</taxon>
        <taxon>Aphelenchoididae</taxon>
        <taxon>Bursaphelenchus</taxon>
    </lineage>
</organism>
<dbReference type="OrthoDB" id="417697at2759"/>
<keyword evidence="4 5" id="KW-0694">RNA-binding</keyword>
<dbReference type="GO" id="GO:0070475">
    <property type="term" value="P:rRNA base methylation"/>
    <property type="evidence" value="ECO:0007669"/>
    <property type="project" value="TreeGrafter"/>
</dbReference>
<gene>
    <name evidence="7" type="ORF">BOKJ2_LOCUS3788</name>
</gene>
<evidence type="ECO:0000256" key="4">
    <source>
        <dbReference type="ARBA" id="ARBA00022884"/>
    </source>
</evidence>
<protein>
    <recommendedName>
        <fullName evidence="6">SAM-dependent MTase RsmB/NOP-type domain-containing protein</fullName>
    </recommendedName>
</protein>
<dbReference type="InterPro" id="IPR023267">
    <property type="entry name" value="RCMT"/>
</dbReference>
<keyword evidence="2 5" id="KW-0808">Transferase</keyword>
<dbReference type="InterPro" id="IPR001678">
    <property type="entry name" value="MeTrfase_RsmB-F_NOP2_dom"/>
</dbReference>
<evidence type="ECO:0000313" key="8">
    <source>
        <dbReference type="Proteomes" id="UP000614601"/>
    </source>
</evidence>
<accession>A0A811K8C7</accession>
<dbReference type="Pfam" id="PF01189">
    <property type="entry name" value="Methyltr_RsmB-F"/>
    <property type="match status" value="1"/>
</dbReference>
<keyword evidence="8" id="KW-1185">Reference proteome</keyword>
<keyword evidence="1 5" id="KW-0489">Methyltransferase</keyword>
<dbReference type="InterPro" id="IPR029063">
    <property type="entry name" value="SAM-dependent_MTases_sf"/>
</dbReference>
<dbReference type="EMBL" id="CAJFCW020000002">
    <property type="protein sequence ID" value="CAG9093948.1"/>
    <property type="molecule type" value="Genomic_DNA"/>
</dbReference>
<evidence type="ECO:0000256" key="5">
    <source>
        <dbReference type="PROSITE-ProRule" id="PRU01023"/>
    </source>
</evidence>